<feature type="domain" description="Solute-binding protein family 3/N-terminal" evidence="3">
    <location>
        <begin position="62"/>
        <end position="286"/>
    </location>
</feature>
<keyword evidence="1 2" id="KW-0732">Signal</keyword>
<dbReference type="PROSITE" id="PS51318">
    <property type="entry name" value="TAT"/>
    <property type="match status" value="1"/>
</dbReference>
<evidence type="ECO:0000256" key="2">
    <source>
        <dbReference type="SAM" id="SignalP"/>
    </source>
</evidence>
<dbReference type="CDD" id="cd01004">
    <property type="entry name" value="PBP2_MidA_like"/>
    <property type="match status" value="1"/>
</dbReference>
<evidence type="ECO:0000259" key="3">
    <source>
        <dbReference type="SMART" id="SM00062"/>
    </source>
</evidence>
<proteinExistence type="predicted"/>
<feature type="signal peptide" evidence="2">
    <location>
        <begin position="1"/>
        <end position="27"/>
    </location>
</feature>
<comment type="caution">
    <text evidence="4">The sequence shown here is derived from an EMBL/GenBank/DDBJ whole genome shotgun (WGS) entry which is preliminary data.</text>
</comment>
<dbReference type="PANTHER" id="PTHR35936">
    <property type="entry name" value="MEMBRANE-BOUND LYTIC MUREIN TRANSGLYCOSYLASE F"/>
    <property type="match status" value="1"/>
</dbReference>
<sequence length="298" mass="30249">MRSSTSRRTVAAGAVVLAAAVGLTACGDDTDTAPTDTPPAAALAADKALADAVPADVKADGKIVIGVDSSYAPNEFLDEDGKTVTGWDVALFDAVAAKIGLKTEWVSSSFDGIIPGIGSGKYEVGVSSFTINPERLQAASMVSYFSAGTQWFGKAGATISPDDACGKKIAVQASTVQVEDIEAKSKACKDAGKPEITIDQYQGQDEATAAVVSGKDEAGLADSPIAAYAVSKAPGLQLLGEIYDAAPYGYVVKKGSPFGKVLADATKALIADGTYTKVLSEWGVEGGGITDPAVDPAS</sequence>
<protein>
    <submittedName>
        <fullName evidence="4">Polar amino acid transport system substrate-binding protein</fullName>
    </submittedName>
</protein>
<dbReference type="SMART" id="SM00062">
    <property type="entry name" value="PBPb"/>
    <property type="match status" value="1"/>
</dbReference>
<evidence type="ECO:0000313" key="4">
    <source>
        <dbReference type="EMBL" id="ROO88845.1"/>
    </source>
</evidence>
<feature type="chain" id="PRO_5018270891" evidence="2">
    <location>
        <begin position="28"/>
        <end position="298"/>
    </location>
</feature>
<dbReference type="EMBL" id="RJKE01000001">
    <property type="protein sequence ID" value="ROO88845.1"/>
    <property type="molecule type" value="Genomic_DNA"/>
</dbReference>
<dbReference type="PANTHER" id="PTHR35936:SF17">
    <property type="entry name" value="ARGININE-BINDING EXTRACELLULAR PROTEIN ARTP"/>
    <property type="match status" value="1"/>
</dbReference>
<dbReference type="OrthoDB" id="4633994at2"/>
<dbReference type="RefSeq" id="WP_123668031.1">
    <property type="nucleotide sequence ID" value="NZ_RJKE01000001.1"/>
</dbReference>
<organism evidence="4 5">
    <name type="scientific">Actinocorallia herbida</name>
    <dbReference type="NCBI Taxonomy" id="58109"/>
    <lineage>
        <taxon>Bacteria</taxon>
        <taxon>Bacillati</taxon>
        <taxon>Actinomycetota</taxon>
        <taxon>Actinomycetes</taxon>
        <taxon>Streptosporangiales</taxon>
        <taxon>Thermomonosporaceae</taxon>
        <taxon>Actinocorallia</taxon>
    </lineage>
</organism>
<name>A0A3N1D5L2_9ACTN</name>
<dbReference type="InterPro" id="IPR006311">
    <property type="entry name" value="TAT_signal"/>
</dbReference>
<dbReference type="SUPFAM" id="SSF53850">
    <property type="entry name" value="Periplasmic binding protein-like II"/>
    <property type="match status" value="1"/>
</dbReference>
<dbReference type="InterPro" id="IPR001638">
    <property type="entry name" value="Solute-binding_3/MltF_N"/>
</dbReference>
<gene>
    <name evidence="4" type="ORF">EDD29_6528</name>
</gene>
<dbReference type="PROSITE" id="PS51257">
    <property type="entry name" value="PROKAR_LIPOPROTEIN"/>
    <property type="match status" value="1"/>
</dbReference>
<keyword evidence="5" id="KW-1185">Reference proteome</keyword>
<dbReference type="Proteomes" id="UP000272400">
    <property type="component" value="Unassembled WGS sequence"/>
</dbReference>
<dbReference type="AlphaFoldDB" id="A0A3N1D5L2"/>
<reference evidence="4 5" key="1">
    <citation type="submission" date="2018-11" db="EMBL/GenBank/DDBJ databases">
        <title>Sequencing the genomes of 1000 actinobacteria strains.</title>
        <authorList>
            <person name="Klenk H.-P."/>
        </authorList>
    </citation>
    <scope>NUCLEOTIDE SEQUENCE [LARGE SCALE GENOMIC DNA]</scope>
    <source>
        <strain evidence="4 5">DSM 44254</strain>
    </source>
</reference>
<evidence type="ECO:0000313" key="5">
    <source>
        <dbReference type="Proteomes" id="UP000272400"/>
    </source>
</evidence>
<dbReference type="Gene3D" id="3.40.190.10">
    <property type="entry name" value="Periplasmic binding protein-like II"/>
    <property type="match status" value="2"/>
</dbReference>
<dbReference type="Pfam" id="PF00497">
    <property type="entry name" value="SBP_bac_3"/>
    <property type="match status" value="1"/>
</dbReference>
<evidence type="ECO:0000256" key="1">
    <source>
        <dbReference type="ARBA" id="ARBA00022729"/>
    </source>
</evidence>
<accession>A0A3N1D5L2</accession>